<dbReference type="EMBL" id="UHFR01000005">
    <property type="protein sequence ID" value="SUN76130.1"/>
    <property type="molecule type" value="Genomic_DNA"/>
</dbReference>
<keyword evidence="5" id="KW-1185">Reference proteome</keyword>
<dbReference type="InterPro" id="IPR036263">
    <property type="entry name" value="Chorismate_II_sf"/>
</dbReference>
<dbReference type="Proteomes" id="UP000254634">
    <property type="component" value="Unassembled WGS sequence"/>
</dbReference>
<dbReference type="Gene3D" id="1.20.59.10">
    <property type="entry name" value="Chorismate mutase"/>
    <property type="match status" value="1"/>
</dbReference>
<evidence type="ECO:0000313" key="5">
    <source>
        <dbReference type="Proteomes" id="UP000254634"/>
    </source>
</evidence>
<evidence type="ECO:0000256" key="1">
    <source>
        <dbReference type="ARBA" id="ARBA00023235"/>
    </source>
</evidence>
<dbReference type="PANTHER" id="PTHR38041">
    <property type="entry name" value="CHORISMATE MUTASE"/>
    <property type="match status" value="1"/>
</dbReference>
<dbReference type="InterPro" id="IPR051331">
    <property type="entry name" value="Chorismate_mutase-related"/>
</dbReference>
<protein>
    <submittedName>
        <fullName evidence="4">Putative chorismate mutase</fullName>
        <ecNumber evidence="4">5.4.99.5</ecNumber>
    </submittedName>
</protein>
<dbReference type="EC" id="5.4.99.5" evidence="4"/>
<keyword evidence="2" id="KW-0175">Coiled coil</keyword>
<sequence>MDLADIRREIDQVDDELVNLLEKRMELVSQVVAYKQSSGRAILDRAREQAILDKVAAHVENKQYVETIVDSFADLMRHSREYQNKNLS</sequence>
<dbReference type="GO" id="GO:0009697">
    <property type="term" value="P:salicylic acid biosynthetic process"/>
    <property type="evidence" value="ECO:0007669"/>
    <property type="project" value="TreeGrafter"/>
</dbReference>
<evidence type="ECO:0000259" key="3">
    <source>
        <dbReference type="PROSITE" id="PS51168"/>
    </source>
</evidence>
<dbReference type="InterPro" id="IPR002701">
    <property type="entry name" value="CM_II_prokaryot"/>
</dbReference>
<dbReference type="Pfam" id="PF01817">
    <property type="entry name" value="CM_2"/>
    <property type="match status" value="1"/>
</dbReference>
<name>A0A380L039_9STRE</name>
<dbReference type="NCBIfam" id="TIGR01805">
    <property type="entry name" value="CM_mono_grmpos"/>
    <property type="match status" value="1"/>
</dbReference>
<proteinExistence type="predicted"/>
<accession>A0A380L039</accession>
<dbReference type="AlphaFoldDB" id="A0A380L039"/>
<dbReference type="GO" id="GO:0004106">
    <property type="term" value="F:chorismate mutase activity"/>
    <property type="evidence" value="ECO:0007669"/>
    <property type="project" value="UniProtKB-EC"/>
</dbReference>
<reference evidence="4" key="1">
    <citation type="submission" date="2018-06" db="EMBL/GenBank/DDBJ databases">
        <authorList>
            <consortium name="Pathogen Informatics"/>
            <person name="Doyle S."/>
        </authorList>
    </citation>
    <scope>NUCLEOTIDE SEQUENCE [LARGE SCALE GENOMIC DNA]</scope>
    <source>
        <strain evidence="4">NCTC13765</strain>
    </source>
</reference>
<organism evidence="4 5">
    <name type="scientific">Streptococcus massiliensis</name>
    <dbReference type="NCBI Taxonomy" id="313439"/>
    <lineage>
        <taxon>Bacteria</taxon>
        <taxon>Bacillati</taxon>
        <taxon>Bacillota</taxon>
        <taxon>Bacilli</taxon>
        <taxon>Lactobacillales</taxon>
        <taxon>Streptococcaceae</taxon>
        <taxon>Streptococcus</taxon>
    </lineage>
</organism>
<dbReference type="OrthoDB" id="9802281at2"/>
<dbReference type="GO" id="GO:0046417">
    <property type="term" value="P:chorismate metabolic process"/>
    <property type="evidence" value="ECO:0007669"/>
    <property type="project" value="InterPro"/>
</dbReference>
<dbReference type="InterPro" id="IPR036979">
    <property type="entry name" value="CM_dom_sf"/>
</dbReference>
<dbReference type="PANTHER" id="PTHR38041:SF1">
    <property type="entry name" value="CHORISMATE MUTASE"/>
    <property type="match status" value="1"/>
</dbReference>
<dbReference type="SMART" id="SM00830">
    <property type="entry name" value="CM_2"/>
    <property type="match status" value="1"/>
</dbReference>
<evidence type="ECO:0000256" key="2">
    <source>
        <dbReference type="SAM" id="Coils"/>
    </source>
</evidence>
<dbReference type="InterPro" id="IPR011279">
    <property type="entry name" value="Chorismate_mutase_GmP"/>
</dbReference>
<dbReference type="PROSITE" id="PS51168">
    <property type="entry name" value="CHORISMATE_MUT_2"/>
    <property type="match status" value="1"/>
</dbReference>
<gene>
    <name evidence="4" type="primary">tyrA</name>
    <name evidence="4" type="ORF">NCTC13765_00576</name>
</gene>
<keyword evidence="1 4" id="KW-0413">Isomerase</keyword>
<dbReference type="STRING" id="1123307.GCA_000380065_00977"/>
<dbReference type="RefSeq" id="WP_018371677.1">
    <property type="nucleotide sequence ID" value="NZ_UHFR01000005.1"/>
</dbReference>
<feature type="coiled-coil region" evidence="2">
    <location>
        <begin position="3"/>
        <end position="30"/>
    </location>
</feature>
<feature type="domain" description="Chorismate mutase" evidence="3">
    <location>
        <begin position="1"/>
        <end position="87"/>
    </location>
</feature>
<dbReference type="SUPFAM" id="SSF48600">
    <property type="entry name" value="Chorismate mutase II"/>
    <property type="match status" value="1"/>
</dbReference>
<evidence type="ECO:0000313" key="4">
    <source>
        <dbReference type="EMBL" id="SUN76130.1"/>
    </source>
</evidence>